<comment type="caution">
    <text evidence="1">The sequence shown here is derived from an EMBL/GenBank/DDBJ whole genome shotgun (WGS) entry which is preliminary data.</text>
</comment>
<dbReference type="Proteomes" id="UP000266328">
    <property type="component" value="Unassembled WGS sequence"/>
</dbReference>
<sequence length="155" mass="17482">MESPAPSDDHLKRTTGISASMMAPCGMNCGVCAAHLRDRNRCAGCLAEEGPKQKHCLVCSIKMCAERTGGATFCFDCTKYPCRRLRQLDLRYRTKYGMSMLENLDRIRELGLDRFMVIENTHWVCPSCGSPVCVHDRRCYTCGAQYERTTNRVGQ</sequence>
<gene>
    <name evidence="1" type="ORF">SMC7_00980</name>
</gene>
<dbReference type="InterPro" id="IPR024227">
    <property type="entry name" value="DUF3795"/>
</dbReference>
<organism evidence="1 2">
    <name type="scientific">Candidatus Cryosericum terrychapinii</name>
    <dbReference type="NCBI Taxonomy" id="2290919"/>
    <lineage>
        <taxon>Bacteria</taxon>
        <taxon>Pseudomonadati</taxon>
        <taxon>Caldisericota/Cryosericota group</taxon>
        <taxon>Candidatus Cryosericota</taxon>
        <taxon>Candidatus Cryosericia</taxon>
        <taxon>Candidatus Cryosericales</taxon>
        <taxon>Candidatus Cryosericaceae</taxon>
        <taxon>Candidatus Cryosericum</taxon>
    </lineage>
</organism>
<dbReference type="AlphaFoldDB" id="A0A398CVR1"/>
<protein>
    <submittedName>
        <fullName evidence="1">DUF3795 domain-containing protein</fullName>
    </submittedName>
</protein>
<dbReference type="RefSeq" id="WP_119088516.1">
    <property type="nucleotide sequence ID" value="NZ_QXIS01000006.1"/>
</dbReference>
<accession>A0A398CVR1</accession>
<proteinExistence type="predicted"/>
<name>A0A398CVR1_9BACT</name>
<keyword evidence="2" id="KW-1185">Reference proteome</keyword>
<dbReference type="Pfam" id="PF12675">
    <property type="entry name" value="DUF3795"/>
    <property type="match status" value="1"/>
</dbReference>
<evidence type="ECO:0000313" key="1">
    <source>
        <dbReference type="EMBL" id="RIE06613.1"/>
    </source>
</evidence>
<evidence type="ECO:0000313" key="2">
    <source>
        <dbReference type="Proteomes" id="UP000266328"/>
    </source>
</evidence>
<reference evidence="1 2" key="1">
    <citation type="submission" date="2018-09" db="EMBL/GenBank/DDBJ databases">
        <title>Discovery and Ecogenomic Context for Candidatus Cryosericales, a Global Caldiserica Order Active in Thawing Permafrost.</title>
        <authorList>
            <person name="Martinez M.A."/>
            <person name="Woodcroft B.J."/>
            <person name="Ignacio Espinoza J.C."/>
            <person name="Zayed A."/>
            <person name="Singleton C.M."/>
            <person name="Boyd J."/>
            <person name="Li Y.-F."/>
            <person name="Purvine S."/>
            <person name="Maughan H."/>
            <person name="Hodgkins S.B."/>
            <person name="Anderson D."/>
            <person name="Sederholm M."/>
            <person name="Temperton B."/>
            <person name="Saleska S.R."/>
            <person name="Tyson G.W."/>
            <person name="Rich V.I."/>
        </authorList>
    </citation>
    <scope>NUCLEOTIDE SEQUENCE [LARGE SCALE GENOMIC DNA]</scope>
    <source>
        <strain evidence="1 2">SMC7</strain>
    </source>
</reference>
<dbReference type="EMBL" id="QXIS01000006">
    <property type="protein sequence ID" value="RIE06613.1"/>
    <property type="molecule type" value="Genomic_DNA"/>
</dbReference>